<dbReference type="InterPro" id="IPR003594">
    <property type="entry name" value="HATPase_dom"/>
</dbReference>
<keyword evidence="7" id="KW-0547">Nucleotide-binding</keyword>
<keyword evidence="6" id="KW-0812">Transmembrane</keyword>
<dbReference type="EMBL" id="CACSIM010000005">
    <property type="protein sequence ID" value="CAA0113837.1"/>
    <property type="molecule type" value="Genomic_DNA"/>
</dbReference>
<dbReference type="InterPro" id="IPR035965">
    <property type="entry name" value="PAS-like_dom_sf"/>
</dbReference>
<dbReference type="SUPFAM" id="SSF47384">
    <property type="entry name" value="Homodimeric domain of signal transducing histidine kinase"/>
    <property type="match status" value="1"/>
</dbReference>
<dbReference type="SMART" id="SM00073">
    <property type="entry name" value="HPT"/>
    <property type="match status" value="1"/>
</dbReference>
<dbReference type="Pfam" id="PF00072">
    <property type="entry name" value="Response_reg"/>
    <property type="match status" value="1"/>
</dbReference>
<dbReference type="PROSITE" id="PS50112">
    <property type="entry name" value="PAS"/>
    <property type="match status" value="1"/>
</dbReference>
<dbReference type="InterPro" id="IPR005467">
    <property type="entry name" value="His_kinase_dom"/>
</dbReference>
<dbReference type="PROSITE" id="PS50894">
    <property type="entry name" value="HPT"/>
    <property type="match status" value="1"/>
</dbReference>
<dbReference type="CDD" id="cd00082">
    <property type="entry name" value="HisKA"/>
    <property type="match status" value="1"/>
</dbReference>
<evidence type="ECO:0000256" key="12">
    <source>
        <dbReference type="PROSITE-ProRule" id="PRU00110"/>
    </source>
</evidence>
<dbReference type="GO" id="GO:0006355">
    <property type="term" value="P:regulation of DNA-templated transcription"/>
    <property type="evidence" value="ECO:0007669"/>
    <property type="project" value="InterPro"/>
</dbReference>
<dbReference type="PROSITE" id="PS50113">
    <property type="entry name" value="PAC"/>
    <property type="match status" value="1"/>
</dbReference>
<dbReference type="SUPFAM" id="SSF52172">
    <property type="entry name" value="CheY-like"/>
    <property type="match status" value="1"/>
</dbReference>
<dbReference type="RefSeq" id="WP_159267790.1">
    <property type="nucleotide sequence ID" value="NZ_CACSIK010000001.1"/>
</dbReference>
<dbReference type="Pfam" id="PF00989">
    <property type="entry name" value="PAS"/>
    <property type="match status" value="1"/>
</dbReference>
<evidence type="ECO:0000256" key="9">
    <source>
        <dbReference type="ARBA" id="ARBA00022989"/>
    </source>
</evidence>
<dbReference type="GO" id="GO:0000155">
    <property type="term" value="F:phosphorelay sensor kinase activity"/>
    <property type="evidence" value="ECO:0007669"/>
    <property type="project" value="InterPro"/>
</dbReference>
<dbReference type="InterPro" id="IPR008207">
    <property type="entry name" value="Sig_transdc_His_kin_Hpt_dom"/>
</dbReference>
<dbReference type="InterPro" id="IPR003661">
    <property type="entry name" value="HisK_dim/P_dom"/>
</dbReference>
<dbReference type="Gene3D" id="3.40.50.2300">
    <property type="match status" value="1"/>
</dbReference>
<keyword evidence="9" id="KW-1133">Transmembrane helix</keyword>
<feature type="domain" description="Response regulatory" evidence="16">
    <location>
        <begin position="641"/>
        <end position="758"/>
    </location>
</feature>
<dbReference type="EC" id="2.7.13.3" evidence="3"/>
<evidence type="ECO:0000256" key="1">
    <source>
        <dbReference type="ARBA" id="ARBA00000085"/>
    </source>
</evidence>
<evidence type="ECO:0000256" key="14">
    <source>
        <dbReference type="SAM" id="Coils"/>
    </source>
</evidence>
<gene>
    <name evidence="20" type="primary">barA_2</name>
    <name evidence="21" type="synonym">barA_4</name>
    <name evidence="20" type="ORF">IHBHHGIJ_01171</name>
    <name evidence="21" type="ORF">KFEGEMFD_02911</name>
</gene>
<dbReference type="CDD" id="cd00088">
    <property type="entry name" value="HPT"/>
    <property type="match status" value="1"/>
</dbReference>
<evidence type="ECO:0000256" key="13">
    <source>
        <dbReference type="PROSITE-ProRule" id="PRU00169"/>
    </source>
</evidence>
<dbReference type="SUPFAM" id="SSF55785">
    <property type="entry name" value="PYP-like sensor domain (PAS domain)"/>
    <property type="match status" value="1"/>
</dbReference>
<protein>
    <recommendedName>
        <fullName evidence="3">histidine kinase</fullName>
        <ecNumber evidence="3">2.7.13.3</ecNumber>
    </recommendedName>
</protein>
<evidence type="ECO:0000256" key="2">
    <source>
        <dbReference type="ARBA" id="ARBA00004651"/>
    </source>
</evidence>
<evidence type="ECO:0000313" key="22">
    <source>
        <dbReference type="Proteomes" id="UP000435877"/>
    </source>
</evidence>
<dbReference type="OrthoDB" id="6187449at2"/>
<dbReference type="SUPFAM" id="SSF47226">
    <property type="entry name" value="Histidine-containing phosphotransfer domain, HPT domain"/>
    <property type="match status" value="1"/>
</dbReference>
<keyword evidence="20" id="KW-0418">Kinase</keyword>
<keyword evidence="4" id="KW-1003">Cell membrane</keyword>
<evidence type="ECO:0000259" key="15">
    <source>
        <dbReference type="PROSITE" id="PS50109"/>
    </source>
</evidence>
<dbReference type="NCBIfam" id="TIGR00229">
    <property type="entry name" value="sensory_box"/>
    <property type="match status" value="1"/>
</dbReference>
<feature type="domain" description="HPt" evidence="19">
    <location>
        <begin position="790"/>
        <end position="893"/>
    </location>
</feature>
<dbReference type="GO" id="GO:0005886">
    <property type="term" value="C:plasma membrane"/>
    <property type="evidence" value="ECO:0007669"/>
    <property type="project" value="UniProtKB-SubCell"/>
</dbReference>
<dbReference type="SMART" id="SM00388">
    <property type="entry name" value="HisKA"/>
    <property type="match status" value="1"/>
</dbReference>
<sequence>MQGDKVQATSGLQLYACVEIDGAGVIVSSSVAHSPIQSELSALSEGGNIASVFPDLLLTIVGENLLTEEGMLSVPACLGSNELIVNVRSGSAELPRYTLNIFPDELGLSHLYRREKRFEFISHSLYESSLDAIITIDGESIIREFGKSAEKLFGYSREEAIGQNVAEIVIPPSLRQAHHDGMSHFHKTNIGPVINTRIEVNAVRRDGSEFPCELTVVSTDPYEGEVFFTATIRDISERKAKEKALESARKIAEASNLAKSSFLAHMSHEIRSPLNAVIGCLDLLLDSAQNDEQRTLMQTSLSAGQGLLGIIEDILDFSKIEAGQLNVNIEEFNLLELCEQLLEVITIRTTSKDLDISMSFDSTIPATIASDQGFIRRILTNLLDNAVKFTEKGGVSLWVCCRDNDPSSQHIDLLFEVRDTGIGIPKASQSKLFKEFSQVDSSDSTEYGGTGLGLAICRELAEQLNGHITVESDVGQGCLFRAIIPVDVNTQNEPALKAGRESWRTLIVCTDNQSLQATIKQQARCLGLSTLILSSLDELSAGMSADLSRDAFLFVDIANLASLEDSLNVLLQYGLTNEQTLLYGRHLSTTDLLHIGQAGYQQLLNRPFRPSIFVNHLNNSSQRENTMMSAPHVKRDGENYKILLAEDNSANQLVAKTMLNRAGYELDIVSNGEEAVFAVKNGKYGLVLMDLRMPILDGLQATQIIRESDLASANIPIIAMTANAFDSDRERCKEAGMNDFLAKPVNRDELLRCMARWLGAEGDAEASSTASANSEAPVTGLNISIVNQLLNDTSEDAVKMIMQMVVDELNKLRDEIEGLDSENINYVQLRELAHASKGSCGYCGVTVVQQFCEKLEIAAGLKDDAELDALLNEADSVISSGLKALNDFITSLG</sequence>
<evidence type="ECO:0000256" key="3">
    <source>
        <dbReference type="ARBA" id="ARBA00012438"/>
    </source>
</evidence>
<evidence type="ECO:0000256" key="6">
    <source>
        <dbReference type="ARBA" id="ARBA00022692"/>
    </source>
</evidence>
<dbReference type="PANTHER" id="PTHR45339:SF1">
    <property type="entry name" value="HYBRID SIGNAL TRANSDUCTION HISTIDINE KINASE J"/>
    <property type="match status" value="1"/>
</dbReference>
<dbReference type="Pfam" id="PF02518">
    <property type="entry name" value="HATPase_c"/>
    <property type="match status" value="1"/>
</dbReference>
<dbReference type="Proteomes" id="UP000435877">
    <property type="component" value="Unassembled WGS sequence"/>
</dbReference>
<dbReference type="InterPro" id="IPR011006">
    <property type="entry name" value="CheY-like_superfamily"/>
</dbReference>
<dbReference type="InterPro" id="IPR000700">
    <property type="entry name" value="PAS-assoc_C"/>
</dbReference>
<dbReference type="InterPro" id="IPR001789">
    <property type="entry name" value="Sig_transdc_resp-reg_receiver"/>
</dbReference>
<dbReference type="FunFam" id="3.30.565.10:FF:000010">
    <property type="entry name" value="Sensor histidine kinase RcsC"/>
    <property type="match status" value="1"/>
</dbReference>
<dbReference type="CDD" id="cd16922">
    <property type="entry name" value="HATPase_EvgS-ArcB-TorS-like"/>
    <property type="match status" value="1"/>
</dbReference>
<dbReference type="InterPro" id="IPR036097">
    <property type="entry name" value="HisK_dim/P_sf"/>
</dbReference>
<dbReference type="Gene3D" id="1.10.287.130">
    <property type="match status" value="1"/>
</dbReference>
<dbReference type="SMART" id="SM00387">
    <property type="entry name" value="HATPase_c"/>
    <property type="match status" value="1"/>
</dbReference>
<comment type="catalytic activity">
    <reaction evidence="1">
        <text>ATP + protein L-histidine = ADP + protein N-phospho-L-histidine.</text>
        <dbReference type="EC" id="2.7.13.3"/>
    </reaction>
</comment>
<reference evidence="22 23" key="1">
    <citation type="submission" date="2019-11" db="EMBL/GenBank/DDBJ databases">
        <authorList>
            <person name="Holert J."/>
        </authorList>
    </citation>
    <scope>NUCLEOTIDE SEQUENCE [LARGE SCALE GENOMIC DNA]</scope>
    <source>
        <strain evidence="21">BC3_2A</strain>
        <strain evidence="20">SB11_1A</strain>
    </source>
</reference>
<dbReference type="InterPro" id="IPR013767">
    <property type="entry name" value="PAS_fold"/>
</dbReference>
<evidence type="ECO:0000256" key="4">
    <source>
        <dbReference type="ARBA" id="ARBA00022475"/>
    </source>
</evidence>
<accession>A0A5S9NC96</accession>
<feature type="modified residue" description="4-aspartylphosphate" evidence="13">
    <location>
        <position position="690"/>
    </location>
</feature>
<feature type="domain" description="Histidine kinase" evidence="15">
    <location>
        <begin position="265"/>
        <end position="488"/>
    </location>
</feature>
<dbReference type="CDD" id="cd17546">
    <property type="entry name" value="REC_hyHK_CKI1_RcsC-like"/>
    <property type="match status" value="1"/>
</dbReference>
<dbReference type="GO" id="GO:0005524">
    <property type="term" value="F:ATP binding"/>
    <property type="evidence" value="ECO:0007669"/>
    <property type="project" value="UniProtKB-KW"/>
</dbReference>
<keyword evidence="5 13" id="KW-0597">Phosphoprotein</keyword>
<dbReference type="EMBL" id="CACSIK010000001">
    <property type="protein sequence ID" value="CAA0086968.1"/>
    <property type="molecule type" value="Genomic_DNA"/>
</dbReference>
<evidence type="ECO:0000259" key="17">
    <source>
        <dbReference type="PROSITE" id="PS50112"/>
    </source>
</evidence>
<feature type="coiled-coil region" evidence="14">
    <location>
        <begin position="802"/>
        <end position="829"/>
    </location>
</feature>
<dbReference type="InterPro" id="IPR004358">
    <property type="entry name" value="Sig_transdc_His_kin-like_C"/>
</dbReference>
<dbReference type="InterPro" id="IPR000014">
    <property type="entry name" value="PAS"/>
</dbReference>
<dbReference type="Pfam" id="PF01627">
    <property type="entry name" value="Hpt"/>
    <property type="match status" value="1"/>
</dbReference>
<keyword evidence="22" id="KW-1185">Reference proteome</keyword>
<dbReference type="SMART" id="SM00448">
    <property type="entry name" value="REC"/>
    <property type="match status" value="1"/>
</dbReference>
<dbReference type="Pfam" id="PF00512">
    <property type="entry name" value="HisKA"/>
    <property type="match status" value="1"/>
</dbReference>
<organism evidence="20 22">
    <name type="scientific">Zhongshania aliphaticivorans</name>
    <dbReference type="NCBI Taxonomy" id="1470434"/>
    <lineage>
        <taxon>Bacteria</taxon>
        <taxon>Pseudomonadati</taxon>
        <taxon>Pseudomonadota</taxon>
        <taxon>Gammaproteobacteria</taxon>
        <taxon>Cellvibrionales</taxon>
        <taxon>Spongiibacteraceae</taxon>
        <taxon>Zhongshania</taxon>
    </lineage>
</organism>
<dbReference type="Gene3D" id="3.30.450.20">
    <property type="entry name" value="PAS domain"/>
    <property type="match status" value="1"/>
</dbReference>
<dbReference type="PROSITE" id="PS50110">
    <property type="entry name" value="RESPONSE_REGULATORY"/>
    <property type="match status" value="1"/>
</dbReference>
<dbReference type="InterPro" id="IPR036890">
    <property type="entry name" value="HATPase_C_sf"/>
</dbReference>
<evidence type="ECO:0000259" key="16">
    <source>
        <dbReference type="PROSITE" id="PS50110"/>
    </source>
</evidence>
<dbReference type="SUPFAM" id="SSF55874">
    <property type="entry name" value="ATPase domain of HSP90 chaperone/DNA topoisomerase II/histidine kinase"/>
    <property type="match status" value="1"/>
</dbReference>
<evidence type="ECO:0000256" key="5">
    <source>
        <dbReference type="ARBA" id="ARBA00022553"/>
    </source>
</evidence>
<evidence type="ECO:0000256" key="11">
    <source>
        <dbReference type="ARBA" id="ARBA00023136"/>
    </source>
</evidence>
<dbReference type="Gene3D" id="3.30.565.10">
    <property type="entry name" value="Histidine kinase-like ATPase, C-terminal domain"/>
    <property type="match status" value="1"/>
</dbReference>
<evidence type="ECO:0000259" key="19">
    <source>
        <dbReference type="PROSITE" id="PS50894"/>
    </source>
</evidence>
<dbReference type="CDD" id="cd00130">
    <property type="entry name" value="PAS"/>
    <property type="match status" value="1"/>
</dbReference>
<feature type="domain" description="PAS" evidence="17">
    <location>
        <begin position="125"/>
        <end position="171"/>
    </location>
</feature>
<dbReference type="PRINTS" id="PR00344">
    <property type="entry name" value="BCTRLSENSOR"/>
</dbReference>
<evidence type="ECO:0000256" key="8">
    <source>
        <dbReference type="ARBA" id="ARBA00022840"/>
    </source>
</evidence>
<evidence type="ECO:0000313" key="20">
    <source>
        <dbReference type="EMBL" id="CAA0086968.1"/>
    </source>
</evidence>
<comment type="subcellular location">
    <subcellularLocation>
        <location evidence="2">Cell membrane</location>
        <topology evidence="2">Multi-pass membrane protein</topology>
    </subcellularLocation>
</comment>
<keyword evidence="10" id="KW-0902">Two-component regulatory system</keyword>
<dbReference type="PROSITE" id="PS50109">
    <property type="entry name" value="HIS_KIN"/>
    <property type="match status" value="1"/>
</dbReference>
<proteinExistence type="predicted"/>
<dbReference type="Gene3D" id="1.20.120.160">
    <property type="entry name" value="HPT domain"/>
    <property type="match status" value="1"/>
</dbReference>
<dbReference type="AlphaFoldDB" id="A0A5S9NC96"/>
<keyword evidence="20" id="KW-0808">Transferase</keyword>
<keyword evidence="8" id="KW-0067">ATP-binding</keyword>
<feature type="domain" description="PAC" evidence="18">
    <location>
        <begin position="196"/>
        <end position="247"/>
    </location>
</feature>
<evidence type="ECO:0000313" key="23">
    <source>
        <dbReference type="Proteomes" id="UP000439591"/>
    </source>
</evidence>
<evidence type="ECO:0000256" key="7">
    <source>
        <dbReference type="ARBA" id="ARBA00022741"/>
    </source>
</evidence>
<evidence type="ECO:0000259" key="18">
    <source>
        <dbReference type="PROSITE" id="PS50113"/>
    </source>
</evidence>
<keyword evidence="11" id="KW-0472">Membrane</keyword>
<dbReference type="Proteomes" id="UP000439591">
    <property type="component" value="Unassembled WGS sequence"/>
</dbReference>
<keyword evidence="14" id="KW-0175">Coiled coil</keyword>
<evidence type="ECO:0000256" key="10">
    <source>
        <dbReference type="ARBA" id="ARBA00023012"/>
    </source>
</evidence>
<dbReference type="InterPro" id="IPR036641">
    <property type="entry name" value="HPT_dom_sf"/>
</dbReference>
<evidence type="ECO:0000313" key="21">
    <source>
        <dbReference type="EMBL" id="CAA0113837.1"/>
    </source>
</evidence>
<dbReference type="PANTHER" id="PTHR45339">
    <property type="entry name" value="HYBRID SIGNAL TRANSDUCTION HISTIDINE KINASE J"/>
    <property type="match status" value="1"/>
</dbReference>
<feature type="modified residue" description="Phosphohistidine" evidence="12">
    <location>
        <position position="834"/>
    </location>
</feature>
<name>A0A5S9NC96_9GAMM</name>